<dbReference type="Proteomes" id="UP001153618">
    <property type="component" value="Unassembled WGS sequence"/>
</dbReference>
<accession>A0A9W4MSK5</accession>
<dbReference type="AlphaFoldDB" id="A0A9W4MSK5"/>
<gene>
    <name evidence="2" type="ORF">POLS_LOCUS3388</name>
</gene>
<comment type="caution">
    <text evidence="2">The sequence shown here is derived from an EMBL/GenBank/DDBJ whole genome shotgun (WGS) entry which is preliminary data.</text>
</comment>
<evidence type="ECO:0000256" key="1">
    <source>
        <dbReference type="SAM" id="MobiDB-lite"/>
    </source>
</evidence>
<organism evidence="2 3">
    <name type="scientific">Penicillium olsonii</name>
    <dbReference type="NCBI Taxonomy" id="99116"/>
    <lineage>
        <taxon>Eukaryota</taxon>
        <taxon>Fungi</taxon>
        <taxon>Dikarya</taxon>
        <taxon>Ascomycota</taxon>
        <taxon>Pezizomycotina</taxon>
        <taxon>Eurotiomycetes</taxon>
        <taxon>Eurotiomycetidae</taxon>
        <taxon>Eurotiales</taxon>
        <taxon>Aspergillaceae</taxon>
        <taxon>Penicillium</taxon>
    </lineage>
</organism>
<reference evidence="2" key="1">
    <citation type="submission" date="2021-07" db="EMBL/GenBank/DDBJ databases">
        <authorList>
            <person name="Branca A.L. A."/>
        </authorList>
    </citation>
    <scope>NUCLEOTIDE SEQUENCE</scope>
</reference>
<protein>
    <submittedName>
        <fullName evidence="2">Uncharacterized protein</fullName>
    </submittedName>
</protein>
<dbReference type="EMBL" id="CAJVOS010000016">
    <property type="protein sequence ID" value="CAG8055434.1"/>
    <property type="molecule type" value="Genomic_DNA"/>
</dbReference>
<dbReference type="PANTHER" id="PTHR42032:SF1">
    <property type="entry name" value="YALI0E30679P"/>
    <property type="match status" value="1"/>
</dbReference>
<evidence type="ECO:0000313" key="2">
    <source>
        <dbReference type="EMBL" id="CAG8055434.1"/>
    </source>
</evidence>
<dbReference type="PANTHER" id="PTHR42032">
    <property type="entry name" value="YALI0E30679P"/>
    <property type="match status" value="1"/>
</dbReference>
<feature type="region of interest" description="Disordered" evidence="1">
    <location>
        <begin position="1"/>
        <end position="23"/>
    </location>
</feature>
<sequence>MTESPNSFDRRNSTLSDSISEARNSIRSSTDDLFLPRVSKGHDVPEESHWHSTPLGLALLPAIAGVFFQNGSSIVTDVTLLVLAAIFLNWSVRLPWDWYRSAQATRSGLDDQTPFEEDSSSEAAAARKELQTHELAALTACFVFPVIGTWLLHAIRGSLSRPSEGLVSNYNLTIFLLASEVRPIAHLLRLIQKRTLYLQRIVTSSPPSDPSTLADLTKRLEELEAHVAETATREKKVAGPETDSSLVSQAVAEIRKSIQPDIEALNRAVRRYEKRSSLFALQTDQRFVRLEAQAGDAIALAAAAQRSQAARSGYALVLLEWVCAFVVVPVQIGVSAVGLPGRLVAGSLDAVKGMLGFKGKSKARPKGKTVAGSSSARQGGSAQRRPMKSG</sequence>
<feature type="compositionally biased region" description="Low complexity" evidence="1">
    <location>
        <begin position="371"/>
        <end position="384"/>
    </location>
</feature>
<dbReference type="OrthoDB" id="5422510at2759"/>
<proteinExistence type="predicted"/>
<keyword evidence="3" id="KW-1185">Reference proteome</keyword>
<feature type="region of interest" description="Disordered" evidence="1">
    <location>
        <begin position="359"/>
        <end position="390"/>
    </location>
</feature>
<evidence type="ECO:0000313" key="3">
    <source>
        <dbReference type="Proteomes" id="UP001153618"/>
    </source>
</evidence>
<name>A0A9W4MSK5_PENOL</name>